<dbReference type="RefSeq" id="WP_175153758.1">
    <property type="nucleotide sequence ID" value="NZ_CADIKK010000063.1"/>
</dbReference>
<sequence>MSVTADAVGHPTIRLGDIEPSKSPSFSPNLYQWMRQKAHFYRDGGHAEFVYRVLPGSRAEKAFGAGTLLIGRPYNAYEGDTDFSGIRLIAVLCQGAKAEVLVQISSSDPTGC</sequence>
<proteinExistence type="predicted"/>
<dbReference type="AlphaFoldDB" id="A0A6S7D6V7"/>
<name>A0A6S7D6V7_9BURK</name>
<reference evidence="1 2" key="1">
    <citation type="submission" date="2020-04" db="EMBL/GenBank/DDBJ databases">
        <authorList>
            <person name="De Canck E."/>
        </authorList>
    </citation>
    <scope>NUCLEOTIDE SEQUENCE [LARGE SCALE GENOMIC DNA]</scope>
    <source>
        <strain evidence="1 2">LMG 28614</strain>
    </source>
</reference>
<organism evidence="1 2">
    <name type="scientific">Paraburkholderia ultramafica</name>
    <dbReference type="NCBI Taxonomy" id="1544867"/>
    <lineage>
        <taxon>Bacteria</taxon>
        <taxon>Pseudomonadati</taxon>
        <taxon>Pseudomonadota</taxon>
        <taxon>Betaproteobacteria</taxon>
        <taxon>Burkholderiales</taxon>
        <taxon>Burkholderiaceae</taxon>
        <taxon>Paraburkholderia</taxon>
    </lineage>
</organism>
<protein>
    <submittedName>
        <fullName evidence="1">Uncharacterized protein</fullName>
    </submittedName>
</protein>
<keyword evidence="2" id="KW-1185">Reference proteome</keyword>
<dbReference type="Proteomes" id="UP000494365">
    <property type="component" value="Unassembled WGS sequence"/>
</dbReference>
<dbReference type="EMBL" id="CADIKK010000063">
    <property type="protein sequence ID" value="CAB3808897.1"/>
    <property type="molecule type" value="Genomic_DNA"/>
</dbReference>
<gene>
    <name evidence="1" type="ORF">LMG28614_06907</name>
</gene>
<evidence type="ECO:0000313" key="2">
    <source>
        <dbReference type="Proteomes" id="UP000494365"/>
    </source>
</evidence>
<accession>A0A6S7D6V7</accession>
<evidence type="ECO:0000313" key="1">
    <source>
        <dbReference type="EMBL" id="CAB3808897.1"/>
    </source>
</evidence>